<dbReference type="EMBL" id="CP045643">
    <property type="protein sequence ID" value="QFZ74006.1"/>
    <property type="molecule type" value="Genomic_DNA"/>
</dbReference>
<dbReference type="Proteomes" id="UP000326179">
    <property type="component" value="Chromosome"/>
</dbReference>
<dbReference type="RefSeq" id="WP_153288358.1">
    <property type="nucleotide sequence ID" value="NZ_CP045643.1"/>
</dbReference>
<reference evidence="1 2" key="1">
    <citation type="submission" date="2019-10" db="EMBL/GenBank/DDBJ databases">
        <title>A novel species.</title>
        <authorList>
            <person name="Gao J."/>
        </authorList>
    </citation>
    <scope>NUCLEOTIDE SEQUENCE [LARGE SCALE GENOMIC DNA]</scope>
    <source>
        <strain evidence="1 2">QMT-28</strain>
    </source>
</reference>
<proteinExistence type="predicted"/>
<dbReference type="KEGG" id="sfy:GFH48_12790"/>
<evidence type="ECO:0000313" key="1">
    <source>
        <dbReference type="EMBL" id="QFZ74006.1"/>
    </source>
</evidence>
<evidence type="ECO:0000313" key="2">
    <source>
        <dbReference type="Proteomes" id="UP000326179"/>
    </source>
</evidence>
<keyword evidence="2" id="KW-1185">Reference proteome</keyword>
<dbReference type="AlphaFoldDB" id="A0A5Q0LB97"/>
<gene>
    <name evidence="1" type="ORF">GFH48_12790</name>
</gene>
<accession>A0A5Q0LB97</accession>
<protein>
    <submittedName>
        <fullName evidence="1">Uncharacterized protein</fullName>
    </submittedName>
</protein>
<sequence>MKIATGNIINMAPAQSGWTVNFHHGEPETVTCPVIGWATVVEGIVGDGVALTSVKAAFVYLDTVWTADELREHDHEVSAVLLNAPASTPAHALV</sequence>
<organism evidence="1 2">
    <name type="scientific">Streptomyces fagopyri</name>
    <dbReference type="NCBI Taxonomy" id="2662397"/>
    <lineage>
        <taxon>Bacteria</taxon>
        <taxon>Bacillati</taxon>
        <taxon>Actinomycetota</taxon>
        <taxon>Actinomycetes</taxon>
        <taxon>Kitasatosporales</taxon>
        <taxon>Streptomycetaceae</taxon>
        <taxon>Streptomyces</taxon>
    </lineage>
</organism>
<name>A0A5Q0LB97_9ACTN</name>